<evidence type="ECO:0000256" key="1">
    <source>
        <dbReference type="ARBA" id="ARBA00005513"/>
    </source>
</evidence>
<dbReference type="AlphaFoldDB" id="A0A0M2UQU8"/>
<dbReference type="GO" id="GO:0046961">
    <property type="term" value="F:proton-transporting ATPase activity, rotational mechanism"/>
    <property type="evidence" value="ECO:0007669"/>
    <property type="project" value="TreeGrafter"/>
</dbReference>
<reference evidence="18 19" key="1">
    <citation type="journal article" date="2013" name="BMC Microbiol.">
        <title>Identification of the type II cytochrome c maturation pathway in anammox bacteria by comparative genomics.</title>
        <authorList>
            <person name="Ferousi C."/>
            <person name="Speth D.R."/>
            <person name="Reimann J."/>
            <person name="Op den Camp H.J."/>
            <person name="Allen J.W."/>
            <person name="Keltjens J.T."/>
            <person name="Jetten M.S."/>
        </authorList>
    </citation>
    <scope>NUCLEOTIDE SEQUENCE [LARGE SCALE GENOMIC DNA]</scope>
    <source>
        <strain evidence="18">RU1</strain>
    </source>
</reference>
<evidence type="ECO:0000256" key="6">
    <source>
        <dbReference type="ARBA" id="ARBA00022781"/>
    </source>
</evidence>
<evidence type="ECO:0000256" key="13">
    <source>
        <dbReference type="ARBA" id="ARBA00026054"/>
    </source>
</evidence>
<dbReference type="PANTHER" id="PTHR33445:SF1">
    <property type="entry name" value="ATP SYNTHASE SUBUNIT B"/>
    <property type="match status" value="1"/>
</dbReference>
<dbReference type="HAMAP" id="MF_01398">
    <property type="entry name" value="ATP_synth_b_bprime"/>
    <property type="match status" value="1"/>
</dbReference>
<dbReference type="PANTHER" id="PTHR33445">
    <property type="entry name" value="ATP SYNTHASE SUBUNIT B', CHLOROPLASTIC"/>
    <property type="match status" value="1"/>
</dbReference>
<dbReference type="GO" id="GO:0046933">
    <property type="term" value="F:proton-transporting ATP synthase activity, rotational mechanism"/>
    <property type="evidence" value="ECO:0007669"/>
    <property type="project" value="UniProtKB-UniRule"/>
</dbReference>
<feature type="coiled-coil region" evidence="17">
    <location>
        <begin position="44"/>
        <end position="118"/>
    </location>
</feature>
<evidence type="ECO:0000313" key="18">
    <source>
        <dbReference type="EMBL" id="KKO18463.1"/>
    </source>
</evidence>
<keyword evidence="8 15" id="KW-0406">Ion transport</keyword>
<dbReference type="SUPFAM" id="SSF81573">
    <property type="entry name" value="F1F0 ATP synthase subunit B, membrane domain"/>
    <property type="match status" value="1"/>
</dbReference>
<dbReference type="InterPro" id="IPR002146">
    <property type="entry name" value="ATP_synth_b/b'su_bac/chlpt"/>
</dbReference>
<evidence type="ECO:0000256" key="3">
    <source>
        <dbReference type="ARBA" id="ARBA00022475"/>
    </source>
</evidence>
<sequence>MDILNTLGINFKSIIIQGVGFLILLFVLKKFLFGKISAMIKARADEVKNTYEKTEKDRVEAERLMLEYQKKLAEAEDTAARKVQDAINEGNRISEEIVKRAKEEVEQIRLKAQESIDLERKKALTEIRNQVVTLSVLASSRIIQQSISQKTAEKLVDDFIEEIGELSVR</sequence>
<keyword evidence="10 15" id="KW-0066">ATP synthesis</keyword>
<keyword evidence="5 15" id="KW-0812">Transmembrane</keyword>
<keyword evidence="9 15" id="KW-0472">Membrane</keyword>
<keyword evidence="3 15" id="KW-1003">Cell membrane</keyword>
<evidence type="ECO:0000256" key="14">
    <source>
        <dbReference type="ARBA" id="ARBA00037847"/>
    </source>
</evidence>
<dbReference type="InterPro" id="IPR005864">
    <property type="entry name" value="ATP_synth_F0_bsu_bac"/>
</dbReference>
<evidence type="ECO:0000256" key="16">
    <source>
        <dbReference type="RuleBase" id="RU003848"/>
    </source>
</evidence>
<keyword evidence="7 15" id="KW-1133">Transmembrane helix</keyword>
<evidence type="ECO:0000256" key="15">
    <source>
        <dbReference type="HAMAP-Rule" id="MF_01398"/>
    </source>
</evidence>
<comment type="subcellular location">
    <subcellularLocation>
        <location evidence="15">Cell membrane</location>
        <topology evidence="15">Single-pass membrane protein</topology>
    </subcellularLocation>
    <subcellularLocation>
        <location evidence="14">Endomembrane system</location>
        <topology evidence="14">Single-pass membrane protein</topology>
    </subcellularLocation>
</comment>
<comment type="function">
    <text evidence="12">Component of the F(0) channel, it forms part of the peripheral stalk, linking F(1) to F(0). The b'-subunit is a diverged and duplicated form of b found in plants and photosynthetic bacteria.</text>
</comment>
<comment type="similarity">
    <text evidence="1 15 16">Belongs to the ATPase B chain family.</text>
</comment>
<dbReference type="GO" id="GO:0045259">
    <property type="term" value="C:proton-transporting ATP synthase complex"/>
    <property type="evidence" value="ECO:0007669"/>
    <property type="project" value="UniProtKB-KW"/>
</dbReference>
<dbReference type="Pfam" id="PF00430">
    <property type="entry name" value="ATP-synt_B"/>
    <property type="match status" value="1"/>
</dbReference>
<evidence type="ECO:0000256" key="7">
    <source>
        <dbReference type="ARBA" id="ARBA00022989"/>
    </source>
</evidence>
<dbReference type="GO" id="GO:0005886">
    <property type="term" value="C:plasma membrane"/>
    <property type="evidence" value="ECO:0007669"/>
    <property type="project" value="UniProtKB-SubCell"/>
</dbReference>
<keyword evidence="6 15" id="KW-0375">Hydrogen ion transport</keyword>
<evidence type="ECO:0000256" key="9">
    <source>
        <dbReference type="ARBA" id="ARBA00023136"/>
    </source>
</evidence>
<evidence type="ECO:0000256" key="8">
    <source>
        <dbReference type="ARBA" id="ARBA00023065"/>
    </source>
</evidence>
<dbReference type="InterPro" id="IPR028987">
    <property type="entry name" value="ATP_synth_B-like_membr_sf"/>
</dbReference>
<dbReference type="CDD" id="cd06503">
    <property type="entry name" value="ATP-synt_Fo_b"/>
    <property type="match status" value="1"/>
</dbReference>
<comment type="caution">
    <text evidence="18">The sequence shown here is derived from an EMBL/GenBank/DDBJ whole genome shotgun (WGS) entry which is preliminary data.</text>
</comment>
<evidence type="ECO:0000256" key="10">
    <source>
        <dbReference type="ARBA" id="ARBA00023310"/>
    </source>
</evidence>
<evidence type="ECO:0000256" key="2">
    <source>
        <dbReference type="ARBA" id="ARBA00022448"/>
    </source>
</evidence>
<evidence type="ECO:0000256" key="4">
    <source>
        <dbReference type="ARBA" id="ARBA00022547"/>
    </source>
</evidence>
<dbReference type="Proteomes" id="UP000034954">
    <property type="component" value="Unassembled WGS sequence"/>
</dbReference>
<keyword evidence="2 15" id="KW-0813">Transport</keyword>
<keyword evidence="17" id="KW-0175">Coiled coil</keyword>
<dbReference type="EMBL" id="LAQJ01000268">
    <property type="protein sequence ID" value="KKO18463.1"/>
    <property type="molecule type" value="Genomic_DNA"/>
</dbReference>
<comment type="subunit">
    <text evidence="13">F-type ATPases have 2 components, F(1) - the catalytic core - and F(0) - the membrane proton channel. F(1) has five subunits: alpha(3), beta(3), gamma(1), delta(1), epsilon(1). F(0) has four main subunits: a(1), b(2) and c(10-14). The alpha and beta chains form an alternating ring which encloses part of the gamma chain. F(1) is attached to F(0) by a central stalk formed by the gamma and epsilon chains, while a peripheral stalk is formed by the delta and b chains.</text>
</comment>
<proteinExistence type="inferred from homology"/>
<evidence type="ECO:0000256" key="11">
    <source>
        <dbReference type="ARBA" id="ARBA00025198"/>
    </source>
</evidence>
<keyword evidence="19" id="KW-1185">Reference proteome</keyword>
<gene>
    <name evidence="15" type="primary">atpF</name>
    <name evidence="18" type="ORF">BROFUL_02846</name>
</gene>
<comment type="function">
    <text evidence="11 15">F(1)F(0) ATP synthase produces ATP from ADP in the presence of a proton or sodium gradient. F-type ATPases consist of two structural domains, F(1) containing the extramembraneous catalytic core and F(0) containing the membrane proton channel, linked together by a central stalk and a peripheral stalk. During catalysis, ATP synthesis in the catalytic domain of F(1) is coupled via a rotary mechanism of the central stalk subunits to proton translocation.</text>
</comment>
<evidence type="ECO:0000256" key="5">
    <source>
        <dbReference type="ARBA" id="ARBA00022692"/>
    </source>
</evidence>
<organism evidence="18 19">
    <name type="scientific">Candidatus Brocadia fulgida</name>
    <dbReference type="NCBI Taxonomy" id="380242"/>
    <lineage>
        <taxon>Bacteria</taxon>
        <taxon>Pseudomonadati</taxon>
        <taxon>Planctomycetota</taxon>
        <taxon>Candidatus Brocadiia</taxon>
        <taxon>Candidatus Brocadiales</taxon>
        <taxon>Candidatus Brocadiaceae</taxon>
        <taxon>Candidatus Brocadia</taxon>
    </lineage>
</organism>
<comment type="subunit">
    <text evidence="15">F-type ATPases have 2 components, F(1) - the catalytic core - and F(0) - the membrane proton channel. F(1) has five subunits: alpha(3), beta(3), gamma(1), delta(1), epsilon(1). F(0) has three main subunits: a(1), b(2) and c(10-14). The alpha and beta chains form an alternating ring which encloses part of the gamma chain. F(1) is attached to F(0) by a central stalk formed by the gamma and epsilon chains, while a peripheral stalk is formed by the delta and b chains.</text>
</comment>
<protein>
    <recommendedName>
        <fullName evidence="15">ATP synthase subunit b</fullName>
    </recommendedName>
    <alternativeName>
        <fullName evidence="15">ATP synthase F(0) sector subunit b</fullName>
    </alternativeName>
    <alternativeName>
        <fullName evidence="15">ATPase subunit I</fullName>
    </alternativeName>
    <alternativeName>
        <fullName evidence="15">F-type ATPase subunit b</fullName>
        <shortName evidence="15">F-ATPase subunit b</shortName>
    </alternativeName>
</protein>
<feature type="transmembrane region" description="Helical" evidence="15">
    <location>
        <begin position="14"/>
        <end position="33"/>
    </location>
</feature>
<evidence type="ECO:0000256" key="17">
    <source>
        <dbReference type="SAM" id="Coils"/>
    </source>
</evidence>
<dbReference type="NCBIfam" id="TIGR01144">
    <property type="entry name" value="ATP_synt_b"/>
    <property type="match status" value="1"/>
</dbReference>
<dbReference type="GO" id="GO:0012505">
    <property type="term" value="C:endomembrane system"/>
    <property type="evidence" value="ECO:0007669"/>
    <property type="project" value="UniProtKB-SubCell"/>
</dbReference>
<accession>A0A0M2UQU8</accession>
<keyword evidence="4 15" id="KW-0138">CF(0)</keyword>
<name>A0A0M2UQU8_9BACT</name>
<dbReference type="InterPro" id="IPR050059">
    <property type="entry name" value="ATP_synthase_B_chain"/>
</dbReference>
<evidence type="ECO:0000256" key="12">
    <source>
        <dbReference type="ARBA" id="ARBA00025614"/>
    </source>
</evidence>
<evidence type="ECO:0000313" key="19">
    <source>
        <dbReference type="Proteomes" id="UP000034954"/>
    </source>
</evidence>